<feature type="transmembrane region" description="Helical" evidence="5">
    <location>
        <begin position="85"/>
        <end position="108"/>
    </location>
</feature>
<evidence type="ECO:0000256" key="1">
    <source>
        <dbReference type="ARBA" id="ARBA00004651"/>
    </source>
</evidence>
<organism evidence="7 8">
    <name type="scientific">Micromonospora kangleipakensis</name>
    <dbReference type="NCBI Taxonomy" id="1077942"/>
    <lineage>
        <taxon>Bacteria</taxon>
        <taxon>Bacillati</taxon>
        <taxon>Actinomycetota</taxon>
        <taxon>Actinomycetes</taxon>
        <taxon>Micromonosporales</taxon>
        <taxon>Micromonosporaceae</taxon>
        <taxon>Micromonospora</taxon>
    </lineage>
</organism>
<feature type="transmembrane region" description="Helical" evidence="5">
    <location>
        <begin position="220"/>
        <end position="243"/>
    </location>
</feature>
<evidence type="ECO:0000256" key="4">
    <source>
        <dbReference type="ARBA" id="ARBA00023136"/>
    </source>
</evidence>
<dbReference type="AlphaFoldDB" id="A0A4Q8BAY3"/>
<feature type="transmembrane region" description="Helical" evidence="5">
    <location>
        <begin position="12"/>
        <end position="32"/>
    </location>
</feature>
<sequence>MADPAPTARRSHIVLLLGFIVMLVDGYDLFVLGTVGPSLLAYQPWGATPATLGLLGSVTALGMPFGAIAAGWASDVWGRRVPLAVCLGWISLWMLLSAFVPTLGLFVATRAATGIGLGALVPVVVALVADAAPPRRRSLFVGITLTGIAFGGFATALLGRALLPHLQFQRLFLVGGVSLLIVPLVWWLVGRKVPQPDPEAAAAPVFTQNKNKAGQLFQPGYGMATVLFWFATFIGLLLSYGASNWLPTLMVNAGYDLSSALEFTMTYTLGAIVGTVVVTLIADRGFLKPTTVGCFLLAAVAMLVLSTPQPRWLLLAMSALAGLGTLGTQNLINGYVAQFYPPQLRSTALGFSLGIGRLGAIAGPSYLAAVTILITVPDAGFYAFIVPAVIGALTIAILPAPSRVHATTTNPVEVSA</sequence>
<dbReference type="Gene3D" id="1.20.1250.20">
    <property type="entry name" value="MFS general substrate transporter like domains"/>
    <property type="match status" value="2"/>
</dbReference>
<keyword evidence="2 5" id="KW-0812">Transmembrane</keyword>
<name>A0A4Q8BAY3_9ACTN</name>
<evidence type="ECO:0000313" key="7">
    <source>
        <dbReference type="EMBL" id="RZU74954.1"/>
    </source>
</evidence>
<dbReference type="Pfam" id="PF07690">
    <property type="entry name" value="MFS_1"/>
    <property type="match status" value="1"/>
</dbReference>
<feature type="transmembrane region" description="Helical" evidence="5">
    <location>
        <begin position="114"/>
        <end position="132"/>
    </location>
</feature>
<proteinExistence type="predicted"/>
<feature type="transmembrane region" description="Helical" evidence="5">
    <location>
        <begin position="312"/>
        <end position="336"/>
    </location>
</feature>
<comment type="subcellular location">
    <subcellularLocation>
        <location evidence="1">Cell membrane</location>
        <topology evidence="1">Multi-pass membrane protein</topology>
    </subcellularLocation>
</comment>
<feature type="transmembrane region" description="Helical" evidence="5">
    <location>
        <begin position="263"/>
        <end position="282"/>
    </location>
</feature>
<accession>A0A4Q8BAY3</accession>
<keyword evidence="3 5" id="KW-1133">Transmembrane helix</keyword>
<feature type="transmembrane region" description="Helical" evidence="5">
    <location>
        <begin position="289"/>
        <end position="306"/>
    </location>
</feature>
<evidence type="ECO:0000256" key="2">
    <source>
        <dbReference type="ARBA" id="ARBA00022692"/>
    </source>
</evidence>
<dbReference type="PANTHER" id="PTHR23508">
    <property type="entry name" value="CARBOXYLIC ACID TRANSPORTER PROTEIN HOMOLOG"/>
    <property type="match status" value="1"/>
</dbReference>
<protein>
    <submittedName>
        <fullName evidence="7">AAHS family benzoate transporter-like MFS transporter</fullName>
    </submittedName>
</protein>
<evidence type="ECO:0000259" key="6">
    <source>
        <dbReference type="PROSITE" id="PS50850"/>
    </source>
</evidence>
<dbReference type="InterPro" id="IPR020846">
    <property type="entry name" value="MFS_dom"/>
</dbReference>
<dbReference type="RefSeq" id="WP_165439959.1">
    <property type="nucleotide sequence ID" value="NZ_SHLD01000001.1"/>
</dbReference>
<feature type="domain" description="Major facilitator superfamily (MFS) profile" evidence="6">
    <location>
        <begin position="14"/>
        <end position="403"/>
    </location>
</feature>
<keyword evidence="8" id="KW-1185">Reference proteome</keyword>
<dbReference type="InterPro" id="IPR036259">
    <property type="entry name" value="MFS_trans_sf"/>
</dbReference>
<keyword evidence="4 5" id="KW-0472">Membrane</keyword>
<evidence type="ECO:0000256" key="5">
    <source>
        <dbReference type="SAM" id="Phobius"/>
    </source>
</evidence>
<dbReference type="GO" id="GO:0046943">
    <property type="term" value="F:carboxylic acid transmembrane transporter activity"/>
    <property type="evidence" value="ECO:0007669"/>
    <property type="project" value="TreeGrafter"/>
</dbReference>
<evidence type="ECO:0000256" key="3">
    <source>
        <dbReference type="ARBA" id="ARBA00022989"/>
    </source>
</evidence>
<gene>
    <name evidence="7" type="ORF">EV384_3456</name>
</gene>
<feature type="transmembrane region" description="Helical" evidence="5">
    <location>
        <begin position="139"/>
        <end position="159"/>
    </location>
</feature>
<dbReference type="PANTHER" id="PTHR23508:SF10">
    <property type="entry name" value="CARBOXYLIC ACID TRANSPORTER PROTEIN HOMOLOG"/>
    <property type="match status" value="1"/>
</dbReference>
<dbReference type="SUPFAM" id="SSF103473">
    <property type="entry name" value="MFS general substrate transporter"/>
    <property type="match status" value="1"/>
</dbReference>
<feature type="transmembrane region" description="Helical" evidence="5">
    <location>
        <begin position="52"/>
        <end position="73"/>
    </location>
</feature>
<evidence type="ECO:0000313" key="8">
    <source>
        <dbReference type="Proteomes" id="UP000294114"/>
    </source>
</evidence>
<reference evidence="7 8" key="1">
    <citation type="submission" date="2019-02" db="EMBL/GenBank/DDBJ databases">
        <title>Sequencing the genomes of 1000 actinobacteria strains.</title>
        <authorList>
            <person name="Klenk H.-P."/>
        </authorList>
    </citation>
    <scope>NUCLEOTIDE SEQUENCE [LARGE SCALE GENOMIC DNA]</scope>
    <source>
        <strain evidence="7 8">DSM 45612</strain>
    </source>
</reference>
<dbReference type="Proteomes" id="UP000294114">
    <property type="component" value="Unassembled WGS sequence"/>
</dbReference>
<dbReference type="GO" id="GO:0005886">
    <property type="term" value="C:plasma membrane"/>
    <property type="evidence" value="ECO:0007669"/>
    <property type="project" value="UniProtKB-SubCell"/>
</dbReference>
<feature type="transmembrane region" description="Helical" evidence="5">
    <location>
        <begin position="348"/>
        <end position="374"/>
    </location>
</feature>
<dbReference type="EMBL" id="SHLD01000001">
    <property type="protein sequence ID" value="RZU74954.1"/>
    <property type="molecule type" value="Genomic_DNA"/>
</dbReference>
<feature type="transmembrane region" description="Helical" evidence="5">
    <location>
        <begin position="171"/>
        <end position="189"/>
    </location>
</feature>
<dbReference type="InterPro" id="IPR011701">
    <property type="entry name" value="MFS"/>
</dbReference>
<dbReference type="PROSITE" id="PS50850">
    <property type="entry name" value="MFS"/>
    <property type="match status" value="1"/>
</dbReference>
<comment type="caution">
    <text evidence="7">The sequence shown here is derived from an EMBL/GenBank/DDBJ whole genome shotgun (WGS) entry which is preliminary data.</text>
</comment>
<feature type="transmembrane region" description="Helical" evidence="5">
    <location>
        <begin position="380"/>
        <end position="398"/>
    </location>
</feature>